<evidence type="ECO:0000256" key="2">
    <source>
        <dbReference type="ARBA" id="ARBA00022723"/>
    </source>
</evidence>
<dbReference type="GO" id="GO:0046872">
    <property type="term" value="F:metal ion binding"/>
    <property type="evidence" value="ECO:0007669"/>
    <property type="project" value="UniProtKB-KW"/>
</dbReference>
<keyword evidence="5" id="KW-1185">Reference proteome</keyword>
<keyword evidence="2" id="KW-0479">Metal-binding</keyword>
<dbReference type="Proteomes" id="UP000018144">
    <property type="component" value="Unassembled WGS sequence"/>
</dbReference>
<comment type="cofactor">
    <cofactor evidence="1">
        <name>a divalent metal cation</name>
        <dbReference type="ChEBI" id="CHEBI:60240"/>
    </cofactor>
</comment>
<sequence>MDRENFERLLELIVDHEVFKNRSPVAAAQQTHPRYQLAVFLLRMGGGSKSGSMTLVLAATAAGVGEGSIVNISRRVPIAILSLHDTFTHWPTREEKAVLKQCYAPLENWWYYFSRKSTYALNAMVVYSDQRKILYVKASDNSASHDARIFDGFLLHQRHQDFFEHGEYLIGDSAYTATDRMVSLYKQPYPSAAHAVFNSTLCAQRIAIEHTFGILKARFPSITNMSIRIQGHESHKACVDWFIGACILHNFLRDVDDRE</sequence>
<dbReference type="OMA" id="NRIWENS"/>
<gene>
    <name evidence="4" type="ORF">PCON_01006</name>
</gene>
<feature type="domain" description="DDE Tnp4" evidence="3">
    <location>
        <begin position="111"/>
        <end position="250"/>
    </location>
</feature>
<evidence type="ECO:0000313" key="5">
    <source>
        <dbReference type="Proteomes" id="UP000018144"/>
    </source>
</evidence>
<dbReference type="STRING" id="1076935.U4LU23"/>
<organism evidence="4 5">
    <name type="scientific">Pyronema omphalodes (strain CBS 100304)</name>
    <name type="common">Pyronema confluens</name>
    <dbReference type="NCBI Taxonomy" id="1076935"/>
    <lineage>
        <taxon>Eukaryota</taxon>
        <taxon>Fungi</taxon>
        <taxon>Dikarya</taxon>
        <taxon>Ascomycota</taxon>
        <taxon>Pezizomycotina</taxon>
        <taxon>Pezizomycetes</taxon>
        <taxon>Pezizales</taxon>
        <taxon>Pyronemataceae</taxon>
        <taxon>Pyronema</taxon>
    </lineage>
</organism>
<protein>
    <submittedName>
        <fullName evidence="4">Similar to Putative nuclease HARBI1 acc. no. Q8BR93</fullName>
    </submittedName>
</protein>
<dbReference type="InterPro" id="IPR027806">
    <property type="entry name" value="HARBI1_dom"/>
</dbReference>
<dbReference type="AlphaFoldDB" id="U4LU23"/>
<name>U4LU23_PYROM</name>
<accession>U4LU23</accession>
<dbReference type="EMBL" id="HF936048">
    <property type="protein sequence ID" value="CCX33325.1"/>
    <property type="molecule type" value="Genomic_DNA"/>
</dbReference>
<proteinExistence type="predicted"/>
<dbReference type="OrthoDB" id="5340790at2759"/>
<dbReference type="Pfam" id="PF13359">
    <property type="entry name" value="DDE_Tnp_4"/>
    <property type="match status" value="1"/>
</dbReference>
<dbReference type="eggNOG" id="KOG4585">
    <property type="taxonomic scope" value="Eukaryota"/>
</dbReference>
<evidence type="ECO:0000256" key="1">
    <source>
        <dbReference type="ARBA" id="ARBA00001968"/>
    </source>
</evidence>
<evidence type="ECO:0000313" key="4">
    <source>
        <dbReference type="EMBL" id="CCX33325.1"/>
    </source>
</evidence>
<evidence type="ECO:0000259" key="3">
    <source>
        <dbReference type="Pfam" id="PF13359"/>
    </source>
</evidence>
<reference evidence="4 5" key="1">
    <citation type="journal article" date="2013" name="PLoS Genet.">
        <title>The genome and development-dependent transcriptomes of Pyronema confluens: a window into fungal evolution.</title>
        <authorList>
            <person name="Traeger S."/>
            <person name="Altegoer F."/>
            <person name="Freitag M."/>
            <person name="Gabaldon T."/>
            <person name="Kempken F."/>
            <person name="Kumar A."/>
            <person name="Marcet-Houben M."/>
            <person name="Poggeler S."/>
            <person name="Stajich J.E."/>
            <person name="Nowrousian M."/>
        </authorList>
    </citation>
    <scope>NUCLEOTIDE SEQUENCE [LARGE SCALE GENOMIC DNA]</scope>
    <source>
        <strain evidence="5">CBS 100304</strain>
        <tissue evidence="4">Vegetative mycelium</tissue>
    </source>
</reference>